<comment type="caution">
    <text evidence="6">The sequence shown here is derived from an EMBL/GenBank/DDBJ whole genome shotgun (WGS) entry which is preliminary data.</text>
</comment>
<protein>
    <recommendedName>
        <fullName evidence="8">WD repeat-containing protein 55 homolog</fullName>
    </recommendedName>
</protein>
<evidence type="ECO:0000313" key="6">
    <source>
        <dbReference type="EMBL" id="KAK7863095.1"/>
    </source>
</evidence>
<feature type="repeat" description="WD" evidence="4">
    <location>
        <begin position="96"/>
        <end position="136"/>
    </location>
</feature>
<feature type="compositionally biased region" description="Low complexity" evidence="5">
    <location>
        <begin position="334"/>
        <end position="348"/>
    </location>
</feature>
<accession>A0AAN9VE11</accession>
<evidence type="ECO:0000256" key="2">
    <source>
        <dbReference type="ARBA" id="ARBA00022574"/>
    </source>
</evidence>
<keyword evidence="7" id="KW-1185">Reference proteome</keyword>
<dbReference type="Proteomes" id="UP001378592">
    <property type="component" value="Unassembled WGS sequence"/>
</dbReference>
<reference evidence="6 7" key="1">
    <citation type="submission" date="2024-03" db="EMBL/GenBank/DDBJ databases">
        <title>The genome assembly and annotation of the cricket Gryllus longicercus Weissman &amp; Gray.</title>
        <authorList>
            <person name="Szrajer S."/>
            <person name="Gray D."/>
            <person name="Ylla G."/>
        </authorList>
    </citation>
    <scope>NUCLEOTIDE SEQUENCE [LARGE SCALE GENOMIC DNA]</scope>
    <source>
        <strain evidence="6">DAG 2021-001</strain>
        <tissue evidence="6">Whole body minus gut</tissue>
    </source>
</reference>
<evidence type="ECO:0008006" key="8">
    <source>
        <dbReference type="Google" id="ProtNLM"/>
    </source>
</evidence>
<sequence length="572" mass="62050">MSKITGKVAHPSWLRQREFGQKLPHSVGHSDRFFKALYSTYFPYHSWDQGHIRCANHGGILNIEFSPDGSFIVAACEKHSLLLFDPLSRKMIRSVNNAHTNCVTNVKFVDSQNFATGSDDSTVALWDVRNLKTQIRTFQGHSNSVQDIEFSPQDGLLVTSGFDGSVCTWDINSYEEDLCRKVFYTYDLMRMRLTSDASKMVISTARGYLMIIHDLDVAALAQDLKGFQPDACRMRLRQTGPPAASYALFSRRRRNRVEIVTDFPREDDSSVLSSLELHPAGCAALSRGISDALGLEWTCVHDIQGQGLGGDAGADSDGEDEVEALALAQGQPQAEGVAGPSGAAAAGGLQRATGAQQGGPSTLSGERLEEDMEACGGEEESETESVANASMELCVHSDDSLGDANWLENADACSWDDCGGLDAGQVGAGAEAGAGMPAMEVDASGDGPSSSVHFARFPGHPKSNRVYQYNPRLTHFIEELSAGKWYIKELCFSPDGRLMGSPFGCGVRLFAFSPECSELSVCVPRAEPLPLYELATNICHNSIVLCTRFSPHHCLLVSGCFSGNIIWHQPMI</sequence>
<evidence type="ECO:0000313" key="7">
    <source>
        <dbReference type="Proteomes" id="UP001378592"/>
    </source>
</evidence>
<proteinExistence type="inferred from homology"/>
<organism evidence="6 7">
    <name type="scientific">Gryllus longicercus</name>
    <dbReference type="NCBI Taxonomy" id="2509291"/>
    <lineage>
        <taxon>Eukaryota</taxon>
        <taxon>Metazoa</taxon>
        <taxon>Ecdysozoa</taxon>
        <taxon>Arthropoda</taxon>
        <taxon>Hexapoda</taxon>
        <taxon>Insecta</taxon>
        <taxon>Pterygota</taxon>
        <taxon>Neoptera</taxon>
        <taxon>Polyneoptera</taxon>
        <taxon>Orthoptera</taxon>
        <taxon>Ensifera</taxon>
        <taxon>Gryllidea</taxon>
        <taxon>Grylloidea</taxon>
        <taxon>Gryllidae</taxon>
        <taxon>Gryllinae</taxon>
        <taxon>Gryllus</taxon>
    </lineage>
</organism>
<dbReference type="InterPro" id="IPR039085">
    <property type="entry name" value="DCA10"/>
</dbReference>
<gene>
    <name evidence="6" type="ORF">R5R35_004919</name>
</gene>
<dbReference type="EMBL" id="JAZDUA010000241">
    <property type="protein sequence ID" value="KAK7863095.1"/>
    <property type="molecule type" value="Genomic_DNA"/>
</dbReference>
<dbReference type="SUPFAM" id="SSF50978">
    <property type="entry name" value="WD40 repeat-like"/>
    <property type="match status" value="1"/>
</dbReference>
<keyword evidence="2 4" id="KW-0853">WD repeat</keyword>
<dbReference type="Gene3D" id="2.130.10.10">
    <property type="entry name" value="YVTN repeat-like/Quinoprotein amine dehydrogenase"/>
    <property type="match status" value="2"/>
</dbReference>
<comment type="similarity">
    <text evidence="1">Belongs to the WD repeat DCAF10 family.</text>
</comment>
<feature type="region of interest" description="Disordered" evidence="5">
    <location>
        <begin position="330"/>
        <end position="371"/>
    </location>
</feature>
<evidence type="ECO:0000256" key="5">
    <source>
        <dbReference type="SAM" id="MobiDB-lite"/>
    </source>
</evidence>
<dbReference type="InterPro" id="IPR019775">
    <property type="entry name" value="WD40_repeat_CS"/>
</dbReference>
<dbReference type="Pfam" id="PF00400">
    <property type="entry name" value="WD40"/>
    <property type="match status" value="4"/>
</dbReference>
<dbReference type="PROSITE" id="PS50082">
    <property type="entry name" value="WD_REPEATS_2"/>
    <property type="match status" value="2"/>
</dbReference>
<dbReference type="PANTHER" id="PTHR14588">
    <property type="entry name" value="DDB1- AND CUL4-ASSOCIATED FACTOR 10"/>
    <property type="match status" value="1"/>
</dbReference>
<dbReference type="GO" id="GO:0080008">
    <property type="term" value="C:Cul4-RING E3 ubiquitin ligase complex"/>
    <property type="evidence" value="ECO:0007669"/>
    <property type="project" value="TreeGrafter"/>
</dbReference>
<dbReference type="PANTHER" id="PTHR14588:SF2">
    <property type="entry name" value="DDB1- AND CUL4-ASSOCIATED FACTOR 10"/>
    <property type="match status" value="1"/>
</dbReference>
<feature type="compositionally biased region" description="Polar residues" evidence="5">
    <location>
        <begin position="353"/>
        <end position="364"/>
    </location>
</feature>
<dbReference type="AlphaFoldDB" id="A0AAN9VE11"/>
<dbReference type="PROSITE" id="PS50294">
    <property type="entry name" value="WD_REPEATS_REGION"/>
    <property type="match status" value="2"/>
</dbReference>
<name>A0AAN9VE11_9ORTH</name>
<dbReference type="InterPro" id="IPR001680">
    <property type="entry name" value="WD40_rpt"/>
</dbReference>
<dbReference type="InterPro" id="IPR015943">
    <property type="entry name" value="WD40/YVTN_repeat-like_dom_sf"/>
</dbReference>
<evidence type="ECO:0000256" key="1">
    <source>
        <dbReference type="ARBA" id="ARBA00005903"/>
    </source>
</evidence>
<keyword evidence="3" id="KW-0677">Repeat</keyword>
<feature type="repeat" description="WD" evidence="4">
    <location>
        <begin position="138"/>
        <end position="173"/>
    </location>
</feature>
<evidence type="ECO:0000256" key="3">
    <source>
        <dbReference type="ARBA" id="ARBA00022737"/>
    </source>
</evidence>
<dbReference type="InterPro" id="IPR036322">
    <property type="entry name" value="WD40_repeat_dom_sf"/>
</dbReference>
<evidence type="ECO:0000256" key="4">
    <source>
        <dbReference type="PROSITE-ProRule" id="PRU00221"/>
    </source>
</evidence>
<dbReference type="SMART" id="SM00320">
    <property type="entry name" value="WD40"/>
    <property type="match status" value="4"/>
</dbReference>
<dbReference type="PROSITE" id="PS00678">
    <property type="entry name" value="WD_REPEATS_1"/>
    <property type="match status" value="1"/>
</dbReference>